<dbReference type="EMBL" id="JBIGIB010000006">
    <property type="protein sequence ID" value="MFG6468928.1"/>
    <property type="molecule type" value="Genomic_DNA"/>
</dbReference>
<keyword evidence="2" id="KW-0472">Membrane</keyword>
<gene>
    <name evidence="3" type="ORF">ACG01O_20050</name>
</gene>
<feature type="transmembrane region" description="Helical" evidence="2">
    <location>
        <begin position="196"/>
        <end position="215"/>
    </location>
</feature>
<feature type="compositionally biased region" description="Low complexity" evidence="1">
    <location>
        <begin position="23"/>
        <end position="43"/>
    </location>
</feature>
<dbReference type="Proteomes" id="UP001606303">
    <property type="component" value="Unassembled WGS sequence"/>
</dbReference>
<evidence type="ECO:0000256" key="1">
    <source>
        <dbReference type="SAM" id="MobiDB-lite"/>
    </source>
</evidence>
<name>A0ABW7H3X0_9BURK</name>
<feature type="transmembrane region" description="Helical" evidence="2">
    <location>
        <begin position="340"/>
        <end position="362"/>
    </location>
</feature>
<evidence type="ECO:0000313" key="3">
    <source>
        <dbReference type="EMBL" id="MFG6468928.1"/>
    </source>
</evidence>
<comment type="caution">
    <text evidence="3">The sequence shown here is derived from an EMBL/GenBank/DDBJ whole genome shotgun (WGS) entry which is preliminary data.</text>
</comment>
<dbReference type="Pfam" id="PF02405">
    <property type="entry name" value="MlaE"/>
    <property type="match status" value="1"/>
</dbReference>
<evidence type="ECO:0000313" key="4">
    <source>
        <dbReference type="Proteomes" id="UP001606303"/>
    </source>
</evidence>
<dbReference type="PANTHER" id="PTHR30188">
    <property type="entry name" value="ABC TRANSPORTER PERMEASE PROTEIN-RELATED"/>
    <property type="match status" value="1"/>
</dbReference>
<keyword evidence="4" id="KW-1185">Reference proteome</keyword>
<proteinExistence type="predicted"/>
<reference evidence="3 4" key="1">
    <citation type="submission" date="2024-08" db="EMBL/GenBank/DDBJ databases">
        <authorList>
            <person name="Lu H."/>
        </authorList>
    </citation>
    <scope>NUCLEOTIDE SEQUENCE [LARGE SCALE GENOMIC DNA]</scope>
    <source>
        <strain evidence="3 4">BYS87W</strain>
    </source>
</reference>
<organism evidence="3 4">
    <name type="scientific">Pelomonas baiyunensis</name>
    <dbReference type="NCBI Taxonomy" id="3299026"/>
    <lineage>
        <taxon>Bacteria</taxon>
        <taxon>Pseudomonadati</taxon>
        <taxon>Pseudomonadota</taxon>
        <taxon>Betaproteobacteria</taxon>
        <taxon>Burkholderiales</taxon>
        <taxon>Sphaerotilaceae</taxon>
        <taxon>Roseateles</taxon>
    </lineage>
</organism>
<feature type="compositionally biased region" description="Pro residues" evidence="1">
    <location>
        <begin position="9"/>
        <end position="22"/>
    </location>
</feature>
<evidence type="ECO:0000256" key="2">
    <source>
        <dbReference type="SAM" id="Phobius"/>
    </source>
</evidence>
<accession>A0ABW7H3X0</accession>
<dbReference type="InterPro" id="IPR030802">
    <property type="entry name" value="Permease_MalE"/>
</dbReference>
<protein>
    <submittedName>
        <fullName evidence="3">MlaE family ABC transporter permease</fullName>
    </submittedName>
</protein>
<feature type="transmembrane region" description="Helical" evidence="2">
    <location>
        <begin position="289"/>
        <end position="315"/>
    </location>
</feature>
<keyword evidence="2" id="KW-0812">Transmembrane</keyword>
<keyword evidence="2" id="KW-1133">Transmembrane helix</keyword>
<dbReference type="PANTHER" id="PTHR30188:SF3">
    <property type="entry name" value="ABC TRANSPORTER PERMEASE"/>
    <property type="match status" value="1"/>
</dbReference>
<feature type="region of interest" description="Disordered" evidence="1">
    <location>
        <begin position="1"/>
        <end position="43"/>
    </location>
</feature>
<feature type="transmembrane region" description="Helical" evidence="2">
    <location>
        <begin position="374"/>
        <end position="397"/>
    </location>
</feature>
<sequence>MSEPGALPLSPPPSTLPPPVPPWASAAGDAAAAPPLDTPPLLDRSAPRECRVLGDWTVLSLREQYGALQAAVADTTAQASDTLWDLRAVGRLDTAGALTLWMGWGRKPPRRLLWLPEHVTLFAQFMQPGALPQRRPRLGPGLALAGDRLRGFLSHAHDLVALLGQLLLDGLRMARQPGLIGWREISANVFRAGAQALPITALVGFLVGLTLSYLMSRQLRAYGADIFITNILGLAVLRELGPLLAAIIVAGRSGSAMTAQIGVMRVTQELDALSVMGISHTVRLVAPKVAALAVALPLVALWTSALMLLGGMAAAHSQLGLDLATFAHRLPAVVQPANLWLGWAKSMLFGGLIALLACHFGLRVRPNTESLGQSVTQSVVTAITLVIVVDAVFAVLFSEVGL</sequence>
<dbReference type="RefSeq" id="WP_394387182.1">
    <property type="nucleotide sequence ID" value="NZ_JBIGIB010000006.1"/>
</dbReference>